<dbReference type="AlphaFoldDB" id="A0AAD7RXX5"/>
<dbReference type="InterPro" id="IPR008631">
    <property type="entry name" value="Glycogen_synth"/>
</dbReference>
<dbReference type="GO" id="GO:0005978">
    <property type="term" value="P:glycogen biosynthetic process"/>
    <property type="evidence" value="ECO:0007669"/>
    <property type="project" value="UniProtKB-KW"/>
</dbReference>
<evidence type="ECO:0000256" key="5">
    <source>
        <dbReference type="ARBA" id="ARBA00022679"/>
    </source>
</evidence>
<evidence type="ECO:0000313" key="11">
    <source>
        <dbReference type="Proteomes" id="UP001221898"/>
    </source>
</evidence>
<comment type="pathway">
    <text evidence="1 9">Glycan biosynthesis; glycogen biosynthesis.</text>
</comment>
<accession>A0AAD7RXX5</accession>
<evidence type="ECO:0000256" key="7">
    <source>
        <dbReference type="ARBA" id="ARBA00043883"/>
    </source>
</evidence>
<dbReference type="PANTHER" id="PTHR10176:SF1">
    <property type="entry name" value="GLYCOGEN [STARCH] SYNTHASE, LIVER"/>
    <property type="match status" value="1"/>
</dbReference>
<dbReference type="GO" id="GO:0005737">
    <property type="term" value="C:cytoplasm"/>
    <property type="evidence" value="ECO:0007669"/>
    <property type="project" value="TreeGrafter"/>
</dbReference>
<keyword evidence="5 9" id="KW-0808">Transferase</keyword>
<dbReference type="EC" id="2.4.1.11" evidence="9"/>
<comment type="caution">
    <text evidence="10">The sequence shown here is derived from an EMBL/GenBank/DDBJ whole genome shotgun (WGS) entry which is preliminary data.</text>
</comment>
<evidence type="ECO:0000256" key="3">
    <source>
        <dbReference type="ARBA" id="ARBA00022533"/>
    </source>
</evidence>
<evidence type="ECO:0000313" key="10">
    <source>
        <dbReference type="EMBL" id="KAJ8392320.1"/>
    </source>
</evidence>
<evidence type="ECO:0000256" key="2">
    <source>
        <dbReference type="ARBA" id="ARBA00010686"/>
    </source>
</evidence>
<keyword evidence="11" id="KW-1185">Reference proteome</keyword>
<dbReference type="GO" id="GO:0004373">
    <property type="term" value="F:alpha-1,4-glucan glucosyltransferase (UDP-glucose donor) activity"/>
    <property type="evidence" value="ECO:0007669"/>
    <property type="project" value="UniProtKB-EC"/>
</dbReference>
<protein>
    <recommendedName>
        <fullName evidence="9">Glycogen [starch] synthase</fullName>
        <ecNumber evidence="9">2.4.1.11</ecNumber>
    </recommendedName>
</protein>
<evidence type="ECO:0000256" key="1">
    <source>
        <dbReference type="ARBA" id="ARBA00004964"/>
    </source>
</evidence>
<evidence type="ECO:0000256" key="6">
    <source>
        <dbReference type="ARBA" id="ARBA00023056"/>
    </source>
</evidence>
<evidence type="ECO:0000256" key="9">
    <source>
        <dbReference type="RuleBase" id="RU363104"/>
    </source>
</evidence>
<reference evidence="10" key="1">
    <citation type="journal article" date="2023" name="Science">
        <title>Genome structures resolve the early diversification of teleost fishes.</title>
        <authorList>
            <person name="Parey E."/>
            <person name="Louis A."/>
            <person name="Montfort J."/>
            <person name="Bouchez O."/>
            <person name="Roques C."/>
            <person name="Iampietro C."/>
            <person name="Lluch J."/>
            <person name="Castinel A."/>
            <person name="Donnadieu C."/>
            <person name="Desvignes T."/>
            <person name="Floi Bucao C."/>
            <person name="Jouanno E."/>
            <person name="Wen M."/>
            <person name="Mejri S."/>
            <person name="Dirks R."/>
            <person name="Jansen H."/>
            <person name="Henkel C."/>
            <person name="Chen W.J."/>
            <person name="Zahm M."/>
            <person name="Cabau C."/>
            <person name="Klopp C."/>
            <person name="Thompson A.W."/>
            <person name="Robinson-Rechavi M."/>
            <person name="Braasch I."/>
            <person name="Lecointre G."/>
            <person name="Bobe J."/>
            <person name="Postlethwait J.H."/>
            <person name="Berthelot C."/>
            <person name="Roest Crollius H."/>
            <person name="Guiguen Y."/>
        </authorList>
    </citation>
    <scope>NUCLEOTIDE SEQUENCE</scope>
    <source>
        <strain evidence="10">NC1722</strain>
    </source>
</reference>
<gene>
    <name evidence="10" type="ORF">AAFF_G00076840</name>
</gene>
<organism evidence="10 11">
    <name type="scientific">Aldrovandia affinis</name>
    <dbReference type="NCBI Taxonomy" id="143900"/>
    <lineage>
        <taxon>Eukaryota</taxon>
        <taxon>Metazoa</taxon>
        <taxon>Chordata</taxon>
        <taxon>Craniata</taxon>
        <taxon>Vertebrata</taxon>
        <taxon>Euteleostomi</taxon>
        <taxon>Actinopterygii</taxon>
        <taxon>Neopterygii</taxon>
        <taxon>Teleostei</taxon>
        <taxon>Notacanthiformes</taxon>
        <taxon>Halosauridae</taxon>
        <taxon>Aldrovandia</taxon>
    </lineage>
</organism>
<comment type="function">
    <text evidence="9">Transfers the glycosyl residue from UDP-Glc to the non-reducing end of alpha-1,4-glucan.</text>
</comment>
<sequence>MPLPRSLSMTSLSGLPIWEDENVPVQDLLLFEVSWELEGIYTVIQTKAKLTVEEWGENYFMVGPYYEHNFKMQVEECEAPNPAIKKAMETLSNNGCQVRFGHWLIEGSPYVILFDIGSAAWNLDRWKGEFWDSCGIGLPVHDRESNDSLLFGSLTAWFFKEVCDKAN</sequence>
<dbReference type="PANTHER" id="PTHR10176">
    <property type="entry name" value="GLYCOGEN SYNTHASE"/>
    <property type="match status" value="1"/>
</dbReference>
<dbReference type="EMBL" id="JAINUG010000147">
    <property type="protein sequence ID" value="KAJ8392320.1"/>
    <property type="molecule type" value="Genomic_DNA"/>
</dbReference>
<comment type="similarity">
    <text evidence="2 9">Belongs to the glycosyltransferase 3 family.</text>
</comment>
<name>A0AAD7RXX5_9TELE</name>
<dbReference type="Proteomes" id="UP001221898">
    <property type="component" value="Unassembled WGS sequence"/>
</dbReference>
<comment type="function">
    <text evidence="7">Glycogen synthase participates in the glycogen biosynthetic process along with glycogenin and glycogen branching enzyme. Extends the primer composed of a few glucose units formed by glycogenin by adding new glucose units to it. In this context, glycogen synthase transfers the glycosyl residue from UDP-Glc to the non-reducing end of alpha-1,4-glucan.</text>
</comment>
<dbReference type="Gene3D" id="3.40.50.2000">
    <property type="entry name" value="Glycogen Phosphorylase B"/>
    <property type="match status" value="1"/>
</dbReference>
<comment type="catalytic activity">
    <reaction evidence="8">
        <text>[(1-&gt;4)-alpha-D-glucosyl](n) + UDP-alpha-D-glucose = [(1-&gt;4)-alpha-D-glucosyl](n+1) + UDP + H(+)</text>
        <dbReference type="Rhea" id="RHEA:18549"/>
        <dbReference type="Rhea" id="RHEA-COMP:9584"/>
        <dbReference type="Rhea" id="RHEA-COMP:9587"/>
        <dbReference type="ChEBI" id="CHEBI:15378"/>
        <dbReference type="ChEBI" id="CHEBI:15444"/>
        <dbReference type="ChEBI" id="CHEBI:58223"/>
        <dbReference type="ChEBI" id="CHEBI:58885"/>
        <dbReference type="EC" id="2.4.1.11"/>
    </reaction>
    <physiologicalReaction direction="left-to-right" evidence="8">
        <dbReference type="Rhea" id="RHEA:18550"/>
    </physiologicalReaction>
</comment>
<keyword evidence="3" id="KW-0021">Allosteric enzyme</keyword>
<evidence type="ECO:0000256" key="8">
    <source>
        <dbReference type="ARBA" id="ARBA00047345"/>
    </source>
</evidence>
<dbReference type="Pfam" id="PF05693">
    <property type="entry name" value="Glycogen_syn"/>
    <property type="match status" value="1"/>
</dbReference>
<keyword evidence="6 9" id="KW-0320">Glycogen biosynthesis</keyword>
<evidence type="ECO:0000256" key="4">
    <source>
        <dbReference type="ARBA" id="ARBA00022676"/>
    </source>
</evidence>
<keyword evidence="4 9" id="KW-0328">Glycosyltransferase</keyword>
<proteinExistence type="inferred from homology"/>